<evidence type="ECO:0000313" key="4">
    <source>
        <dbReference type="Proteomes" id="UP001379533"/>
    </source>
</evidence>
<protein>
    <submittedName>
        <fullName evidence="3">Metallophosphatase family protein</fullName>
    </submittedName>
</protein>
<dbReference type="Pfam" id="PF12850">
    <property type="entry name" value="Metallophos_2"/>
    <property type="match status" value="1"/>
</dbReference>
<name>A0ABZ2K7B7_9BACT</name>
<dbReference type="PIRSF" id="PIRSF000883">
    <property type="entry name" value="Pesterase_MJ0912"/>
    <property type="match status" value="1"/>
</dbReference>
<organism evidence="3 4">
    <name type="scientific">Pendulispora brunnea</name>
    <dbReference type="NCBI Taxonomy" id="2905690"/>
    <lineage>
        <taxon>Bacteria</taxon>
        <taxon>Pseudomonadati</taxon>
        <taxon>Myxococcota</taxon>
        <taxon>Myxococcia</taxon>
        <taxon>Myxococcales</taxon>
        <taxon>Sorangiineae</taxon>
        <taxon>Pendulisporaceae</taxon>
        <taxon>Pendulispora</taxon>
    </lineage>
</organism>
<dbReference type="Gene3D" id="3.60.21.10">
    <property type="match status" value="1"/>
</dbReference>
<evidence type="ECO:0000256" key="1">
    <source>
        <dbReference type="ARBA" id="ARBA00008950"/>
    </source>
</evidence>
<evidence type="ECO:0000259" key="2">
    <source>
        <dbReference type="Pfam" id="PF12850"/>
    </source>
</evidence>
<dbReference type="PANTHER" id="PTHR42850">
    <property type="entry name" value="METALLOPHOSPHOESTERASE"/>
    <property type="match status" value="1"/>
</dbReference>
<feature type="domain" description="Calcineurin-like phosphoesterase" evidence="2">
    <location>
        <begin position="3"/>
        <end position="181"/>
    </location>
</feature>
<evidence type="ECO:0000313" key="3">
    <source>
        <dbReference type="EMBL" id="WXA93248.1"/>
    </source>
</evidence>
<reference evidence="3 4" key="1">
    <citation type="submission" date="2021-12" db="EMBL/GenBank/DDBJ databases">
        <title>Discovery of the Pendulisporaceae a myxobacterial family with distinct sporulation behavior and unique specialized metabolism.</title>
        <authorList>
            <person name="Garcia R."/>
            <person name="Popoff A."/>
            <person name="Bader C.D."/>
            <person name="Loehr J."/>
            <person name="Walesch S."/>
            <person name="Walt C."/>
            <person name="Boldt J."/>
            <person name="Bunk B."/>
            <person name="Haeckl F.J.F.P.J."/>
            <person name="Gunesch A.P."/>
            <person name="Birkelbach J."/>
            <person name="Nuebel U."/>
            <person name="Pietschmann T."/>
            <person name="Bach T."/>
            <person name="Mueller R."/>
        </authorList>
    </citation>
    <scope>NUCLEOTIDE SEQUENCE [LARGE SCALE GENOMIC DNA]</scope>
    <source>
        <strain evidence="3 4">MSr12523</strain>
    </source>
</reference>
<dbReference type="RefSeq" id="WP_394843847.1">
    <property type="nucleotide sequence ID" value="NZ_CP089982.1"/>
</dbReference>
<gene>
    <name evidence="3" type="ORF">LZC95_43200</name>
</gene>
<dbReference type="InterPro" id="IPR011152">
    <property type="entry name" value="Pesterase_MJ0912"/>
</dbReference>
<dbReference type="SUPFAM" id="SSF56300">
    <property type="entry name" value="Metallo-dependent phosphatases"/>
    <property type="match status" value="1"/>
</dbReference>
<dbReference type="InterPro" id="IPR024654">
    <property type="entry name" value="Calcineurin-like_PHP_lpxH"/>
</dbReference>
<proteinExistence type="inferred from homology"/>
<comment type="similarity">
    <text evidence="1">Belongs to the metallophosphoesterase superfamily. YfcE family.</text>
</comment>
<dbReference type="InterPro" id="IPR050126">
    <property type="entry name" value="Ap4A_hydrolase"/>
</dbReference>
<dbReference type="EMBL" id="CP089982">
    <property type="protein sequence ID" value="WXA93248.1"/>
    <property type="molecule type" value="Genomic_DNA"/>
</dbReference>
<sequence>MIRYAVVSDVHGNRWALDAVLQDARRRGADVLLNLGDAVYGPLDPSGTAALLRDAGLPTRHIRGNQDRIIYESDADVSLHGSLKFTRSVLADGDVAWLRSLAPHATVADVRLCHGTPESDEVYLLERVTEQGVALRDRESISRLVRGVTERVLLCGHTHIPRLIQLESLVIVNPGSVGLPAYSDDLPHPHCMETGSPHARYAIVHVGPTISVDLIGVAYDWETAATVASKNGRPDWAVALRTGRAA</sequence>
<accession>A0ABZ2K7B7</accession>
<dbReference type="PANTHER" id="PTHR42850:SF2">
    <property type="entry name" value="BLL5683 PROTEIN"/>
    <property type="match status" value="1"/>
</dbReference>
<keyword evidence="4" id="KW-1185">Reference proteome</keyword>
<dbReference type="InterPro" id="IPR029052">
    <property type="entry name" value="Metallo-depent_PP-like"/>
</dbReference>
<dbReference type="Proteomes" id="UP001379533">
    <property type="component" value="Chromosome"/>
</dbReference>